<evidence type="ECO:0000313" key="1">
    <source>
        <dbReference type="EMBL" id="MDJ1498691.1"/>
    </source>
</evidence>
<comment type="caution">
    <text evidence="1">The sequence shown here is derived from an EMBL/GenBank/DDBJ whole genome shotgun (WGS) entry which is preliminary data.</text>
</comment>
<dbReference type="EMBL" id="JASJOT010000055">
    <property type="protein sequence ID" value="MDJ1498691.1"/>
    <property type="molecule type" value="Genomic_DNA"/>
</dbReference>
<gene>
    <name evidence="1" type="ORF">QNI19_37510</name>
</gene>
<sequence length="149" mass="17610">MYFDAEAYEQYEQSHKSSTNFWRRASQTYENAYLHFLEWGLQHPDPQKSPIRLSITGKNRRYSSMVYEFFQSKGLVINILGQLQDKQIVYTFQILQDTNANYQITDPDDLACKRGYPTRYDAETAAFKLAFTALDTWIEDQQSFGFKLR</sequence>
<protein>
    <submittedName>
        <fullName evidence="1">Uncharacterized protein</fullName>
    </submittedName>
</protein>
<accession>A0ABT7CY40</accession>
<dbReference type="Proteomes" id="UP001228581">
    <property type="component" value="Unassembled WGS sequence"/>
</dbReference>
<keyword evidence="2" id="KW-1185">Reference proteome</keyword>
<reference evidence="1 2" key="1">
    <citation type="submission" date="2023-05" db="EMBL/GenBank/DDBJ databases">
        <authorList>
            <person name="Zhang X."/>
        </authorList>
    </citation>
    <scope>NUCLEOTIDE SEQUENCE [LARGE SCALE GENOMIC DNA]</scope>
    <source>
        <strain evidence="1 2">DM2B3-1</strain>
    </source>
</reference>
<name>A0ABT7CY40_9BACT</name>
<dbReference type="RefSeq" id="WP_314005349.1">
    <property type="nucleotide sequence ID" value="NZ_JASJOT010000055.1"/>
</dbReference>
<evidence type="ECO:0000313" key="2">
    <source>
        <dbReference type="Proteomes" id="UP001228581"/>
    </source>
</evidence>
<organism evidence="1 2">
    <name type="scientific">Xanthocytophaga flava</name>
    <dbReference type="NCBI Taxonomy" id="3048013"/>
    <lineage>
        <taxon>Bacteria</taxon>
        <taxon>Pseudomonadati</taxon>
        <taxon>Bacteroidota</taxon>
        <taxon>Cytophagia</taxon>
        <taxon>Cytophagales</taxon>
        <taxon>Rhodocytophagaceae</taxon>
        <taxon>Xanthocytophaga</taxon>
    </lineage>
</organism>
<proteinExistence type="predicted"/>